<dbReference type="HOGENOM" id="CLU_152445_1_0_7"/>
<name>K0NAQ6_DESTT</name>
<sequence>MKETKVMKVKISEKNGKSIFKEWFATLENKAKTKIIRRFAQITTGNLGDHKHLRDKIAELRFKDGHRIYYTMISPTMLLLLGGTKSNQNRDIERAVKWLKELEK</sequence>
<dbReference type="PIRSF" id="PIRSF028744">
    <property type="entry name" value="Addict_mod_HI1419"/>
    <property type="match status" value="1"/>
</dbReference>
<dbReference type="STRING" id="651182.TOL2_C30550"/>
<dbReference type="OrthoDB" id="9800258at2"/>
<keyword evidence="2" id="KW-1185">Reference proteome</keyword>
<dbReference type="InterPro" id="IPR014056">
    <property type="entry name" value="TypeIITA-like_toxin_pred"/>
</dbReference>
<reference evidence="1 2" key="1">
    <citation type="journal article" date="2013" name="Environ. Microbiol.">
        <title>Complete genome, catabolic sub-proteomes and key-metabolites of Desulfobacula toluolica Tol2, a marine, aromatic compound-degrading, sulfate-reducing bacterium.</title>
        <authorList>
            <person name="Wohlbrand L."/>
            <person name="Jacob J.H."/>
            <person name="Kube M."/>
            <person name="Mussmann M."/>
            <person name="Jarling R."/>
            <person name="Beck A."/>
            <person name="Amann R."/>
            <person name="Wilkes H."/>
            <person name="Reinhardt R."/>
            <person name="Rabus R."/>
        </authorList>
    </citation>
    <scope>NUCLEOTIDE SEQUENCE [LARGE SCALE GENOMIC DNA]</scope>
    <source>
        <strain evidence="2">DSM 7467 / Tol2</strain>
    </source>
</reference>
<dbReference type="PANTHER" id="PTHR41791:SF1">
    <property type="entry name" value="SSL7039 PROTEIN"/>
    <property type="match status" value="1"/>
</dbReference>
<evidence type="ECO:0000313" key="1">
    <source>
        <dbReference type="EMBL" id="CCK81214.1"/>
    </source>
</evidence>
<dbReference type="KEGG" id="dto:TOL2_C30550"/>
<protein>
    <submittedName>
        <fullName evidence="1">Predicted addiction module killer protein, HI1419</fullName>
    </submittedName>
</protein>
<accession>K0NAQ6</accession>
<proteinExistence type="predicted"/>
<dbReference type="PANTHER" id="PTHR41791">
    <property type="entry name" value="SSL7039 PROTEIN"/>
    <property type="match status" value="1"/>
</dbReference>
<dbReference type="Proteomes" id="UP000007347">
    <property type="component" value="Chromosome"/>
</dbReference>
<dbReference type="NCBIfam" id="TIGR02683">
    <property type="entry name" value="upstrm_HI1419"/>
    <property type="match status" value="1"/>
</dbReference>
<organism evidence="1 2">
    <name type="scientific">Desulfobacula toluolica (strain DSM 7467 / Tol2)</name>
    <dbReference type="NCBI Taxonomy" id="651182"/>
    <lineage>
        <taxon>Bacteria</taxon>
        <taxon>Pseudomonadati</taxon>
        <taxon>Thermodesulfobacteriota</taxon>
        <taxon>Desulfobacteria</taxon>
        <taxon>Desulfobacterales</taxon>
        <taxon>Desulfobacteraceae</taxon>
        <taxon>Desulfobacula</taxon>
    </lineage>
</organism>
<dbReference type="EMBL" id="FO203503">
    <property type="protein sequence ID" value="CCK81214.1"/>
    <property type="molecule type" value="Genomic_DNA"/>
</dbReference>
<gene>
    <name evidence="1" type="ordered locus">TOL2_C30550</name>
</gene>
<evidence type="ECO:0000313" key="2">
    <source>
        <dbReference type="Proteomes" id="UP000007347"/>
    </source>
</evidence>
<dbReference type="AlphaFoldDB" id="K0NAQ6"/>